<keyword evidence="1" id="KW-0472">Membrane</keyword>
<evidence type="ECO:0000256" key="1">
    <source>
        <dbReference type="SAM" id="Phobius"/>
    </source>
</evidence>
<dbReference type="PANTHER" id="PTHR34219">
    <property type="entry name" value="IRON-REGULATED INNER MEMBRANE PROTEIN-RELATED"/>
    <property type="match status" value="1"/>
</dbReference>
<dbReference type="EMBL" id="JABSOD010000002">
    <property type="protein sequence ID" value="NRQ41387.1"/>
    <property type="molecule type" value="Genomic_DNA"/>
</dbReference>
<sequence>MIKACRWLHNWLGLILVLQIIFWFLSGLVMAVMPIEQVRGEHLRFSSTLTWHTASVAPASILKHHSANASLSLSQQLHISDQQLSASPVYLVADDDQHYRYSATTGKPVANLTEHQIRQLATAQYLGQGQLQKVQLLQQLPQEVKNLTAPLWIVQFNDANNTSFYLDPATGLVQRVRTNGWRVFDFFWMLHIMDYQDRSNFNNPLLIATAAASLLFTLSGLALLWQRFKPARRRSRLAGLPD</sequence>
<dbReference type="Pfam" id="PF03929">
    <property type="entry name" value="PepSY_TM"/>
    <property type="match status" value="1"/>
</dbReference>
<evidence type="ECO:0000313" key="3">
    <source>
        <dbReference type="Proteomes" id="UP000523161"/>
    </source>
</evidence>
<keyword evidence="3" id="KW-1185">Reference proteome</keyword>
<dbReference type="InterPro" id="IPR005625">
    <property type="entry name" value="PepSY-ass_TM"/>
</dbReference>
<name>A0A7Y5EH50_9GAMM</name>
<dbReference type="PANTHER" id="PTHR34219:SF6">
    <property type="entry name" value="BLR3280 PROTEIN"/>
    <property type="match status" value="1"/>
</dbReference>
<reference evidence="2 3" key="1">
    <citation type="submission" date="2020-06" db="EMBL/GenBank/DDBJ databases">
        <title>Rheinheimera sp. nov., a marine bacterium isolated from coastal.</title>
        <authorList>
            <person name="Yu Q."/>
            <person name="Qi Y."/>
            <person name="Pu J."/>
        </authorList>
    </citation>
    <scope>NUCLEOTIDE SEQUENCE [LARGE SCALE GENOMIC DNA]</scope>
    <source>
        <strain evidence="2 3">YQF-2</strain>
    </source>
</reference>
<keyword evidence="1" id="KW-1133">Transmembrane helix</keyword>
<organism evidence="2 3">
    <name type="scientific">Rheinheimera lutimaris</name>
    <dbReference type="NCBI Taxonomy" id="2740584"/>
    <lineage>
        <taxon>Bacteria</taxon>
        <taxon>Pseudomonadati</taxon>
        <taxon>Pseudomonadota</taxon>
        <taxon>Gammaproteobacteria</taxon>
        <taxon>Chromatiales</taxon>
        <taxon>Chromatiaceae</taxon>
        <taxon>Rheinheimera</taxon>
    </lineage>
</organism>
<protein>
    <submittedName>
        <fullName evidence="2">PepSY domain-containing protein</fullName>
    </submittedName>
</protein>
<feature type="transmembrane region" description="Helical" evidence="1">
    <location>
        <begin position="205"/>
        <end position="225"/>
    </location>
</feature>
<dbReference type="Proteomes" id="UP000523161">
    <property type="component" value="Unassembled WGS sequence"/>
</dbReference>
<gene>
    <name evidence="2" type="ORF">HRH59_02215</name>
</gene>
<evidence type="ECO:0000313" key="2">
    <source>
        <dbReference type="EMBL" id="NRQ41387.1"/>
    </source>
</evidence>
<dbReference type="AlphaFoldDB" id="A0A7Y5EH50"/>
<keyword evidence="1" id="KW-0812">Transmembrane</keyword>
<comment type="caution">
    <text evidence="2">The sequence shown here is derived from an EMBL/GenBank/DDBJ whole genome shotgun (WGS) entry which is preliminary data.</text>
</comment>
<accession>A0A7Y5EH50</accession>
<feature type="transmembrane region" description="Helical" evidence="1">
    <location>
        <begin position="12"/>
        <end position="35"/>
    </location>
</feature>
<proteinExistence type="predicted"/>